<proteinExistence type="predicted"/>
<gene>
    <name evidence="3" type="ORF">GCM10023330_07600</name>
</gene>
<dbReference type="Pfam" id="PF18942">
    <property type="entry name" value="DUF5689"/>
    <property type="match status" value="1"/>
</dbReference>
<comment type="caution">
    <text evidence="3">The sequence shown here is derived from an EMBL/GenBank/DDBJ whole genome shotgun (WGS) entry which is preliminary data.</text>
</comment>
<dbReference type="Proteomes" id="UP001501433">
    <property type="component" value="Unassembled WGS sequence"/>
</dbReference>
<evidence type="ECO:0000313" key="4">
    <source>
        <dbReference type="Proteomes" id="UP001501433"/>
    </source>
</evidence>
<accession>A0ABP9C5H8</accession>
<reference evidence="4" key="1">
    <citation type="journal article" date="2019" name="Int. J. Syst. Evol. Microbiol.">
        <title>The Global Catalogue of Microorganisms (GCM) 10K type strain sequencing project: providing services to taxonomists for standard genome sequencing and annotation.</title>
        <authorList>
            <consortium name="The Broad Institute Genomics Platform"/>
            <consortium name="The Broad Institute Genome Sequencing Center for Infectious Disease"/>
            <person name="Wu L."/>
            <person name="Ma J."/>
        </authorList>
    </citation>
    <scope>NUCLEOTIDE SEQUENCE [LARGE SCALE GENOMIC DNA]</scope>
    <source>
        <strain evidence="4">JCM 18325</strain>
    </source>
</reference>
<dbReference type="EMBL" id="BAABJW010000001">
    <property type="protein sequence ID" value="GAA4803865.1"/>
    <property type="molecule type" value="Genomic_DNA"/>
</dbReference>
<dbReference type="RefSeq" id="WP_345275603.1">
    <property type="nucleotide sequence ID" value="NZ_BAABJW010000001.1"/>
</dbReference>
<feature type="domain" description="DUF5689" evidence="2">
    <location>
        <begin position="59"/>
        <end position="295"/>
    </location>
</feature>
<name>A0ABP9C5H8_9FLAO</name>
<dbReference type="NCBIfam" id="NF038128">
    <property type="entry name" value="choice_anch_J"/>
    <property type="match status" value="1"/>
</dbReference>
<organism evidence="3 4">
    <name type="scientific">Litoribaculum gwangyangense</name>
    <dbReference type="NCBI Taxonomy" id="1130722"/>
    <lineage>
        <taxon>Bacteria</taxon>
        <taxon>Pseudomonadati</taxon>
        <taxon>Bacteroidota</taxon>
        <taxon>Flavobacteriia</taxon>
        <taxon>Flavobacteriales</taxon>
        <taxon>Flavobacteriaceae</taxon>
        <taxon>Litoribaculum</taxon>
    </lineage>
</organism>
<sequence length="492" mass="53884">MKKKNKISNNKSIMSNSNKFLTVLSVLALTVFIASCVNDDDYNLPDLTINEPNIPSDKITTFEAVKSRLEQAQANGDDTAIIGLDEELYIEGYVVSSDRSGNYFEELIIQNKIDDSNPTNDPRLGFRISINVASLSDTYEFGRRVIVNLSGLTIGEANGVIVIGKGDGSDIGQIQAFEYKDFILRTPEVATITPKIVSISELTEADENTYIQLNDVQINRNELDKTFAGEPDDEFDGFRTIESCENSSTIILQTSTFADFKSLQVPQLKGSIKGIFSRDFRDDFNVLIINSTSDIVFDNNERCDPIELSCGIASSQGTNNLFADNFETQIRNAPISGNGWTNYIQSGTEGWEAYSATGSNASLGISARVGSFRSNDVSTIAWLITPAINLDAQENETLVFKTSNSFSDGSNMEVLLSTDWDGTESGISTATWGVLTDAYITQDSDSFSSWFDSGIVNLSCVSGTVYIAFKYTGSGEADFDGTYELDDISIDF</sequence>
<evidence type="ECO:0000256" key="1">
    <source>
        <dbReference type="SAM" id="SignalP"/>
    </source>
</evidence>
<dbReference type="InterPro" id="IPR043744">
    <property type="entry name" value="DUF5689"/>
</dbReference>
<feature type="signal peptide" evidence="1">
    <location>
        <begin position="1"/>
        <end position="39"/>
    </location>
</feature>
<evidence type="ECO:0000313" key="3">
    <source>
        <dbReference type="EMBL" id="GAA4803865.1"/>
    </source>
</evidence>
<protein>
    <submittedName>
        <fullName evidence="3">DUF5689 domain-containing protein</fullName>
    </submittedName>
</protein>
<dbReference type="Gene3D" id="2.60.120.200">
    <property type="match status" value="1"/>
</dbReference>
<evidence type="ECO:0000259" key="2">
    <source>
        <dbReference type="Pfam" id="PF18942"/>
    </source>
</evidence>
<keyword evidence="4" id="KW-1185">Reference proteome</keyword>
<keyword evidence="1" id="KW-0732">Signal</keyword>
<feature type="chain" id="PRO_5045235380" evidence="1">
    <location>
        <begin position="40"/>
        <end position="492"/>
    </location>
</feature>